<dbReference type="Pfam" id="PF00104">
    <property type="entry name" value="Hormone_recep"/>
    <property type="match status" value="1"/>
</dbReference>
<dbReference type="InterPro" id="IPR000536">
    <property type="entry name" value="Nucl_hrmn_rcpt_lig-bd"/>
</dbReference>
<dbReference type="PRINTS" id="PR00047">
    <property type="entry name" value="STROIDFINGER"/>
</dbReference>
<keyword evidence="8" id="KW-0804">Transcription</keyword>
<keyword evidence="10" id="KW-0539">Nucleus</keyword>
<feature type="domain" description="Nuclear receptor" evidence="11">
    <location>
        <begin position="1"/>
        <end position="70"/>
    </location>
</feature>
<dbReference type="Gene3D" id="1.10.565.10">
    <property type="entry name" value="Retinoid X Receptor"/>
    <property type="match status" value="1"/>
</dbReference>
<dbReference type="GO" id="GO:0000978">
    <property type="term" value="F:RNA polymerase II cis-regulatory region sequence-specific DNA binding"/>
    <property type="evidence" value="ECO:0007669"/>
    <property type="project" value="InterPro"/>
</dbReference>
<evidence type="ECO:0000259" key="11">
    <source>
        <dbReference type="PROSITE" id="PS51030"/>
    </source>
</evidence>
<evidence type="ECO:0000313" key="14">
    <source>
        <dbReference type="Proteomes" id="UP000268014"/>
    </source>
</evidence>
<keyword evidence="3" id="KW-0479">Metal-binding</keyword>
<evidence type="ECO:0000256" key="6">
    <source>
        <dbReference type="ARBA" id="ARBA00023015"/>
    </source>
</evidence>
<evidence type="ECO:0000259" key="12">
    <source>
        <dbReference type="PROSITE" id="PS51843"/>
    </source>
</evidence>
<reference evidence="15" key="1">
    <citation type="submission" date="2016-04" db="UniProtKB">
        <authorList>
            <consortium name="WormBaseParasite"/>
        </authorList>
    </citation>
    <scope>IDENTIFICATION</scope>
</reference>
<proteinExistence type="inferred from homology"/>
<keyword evidence="5" id="KW-0862">Zinc</keyword>
<name>A0A158QJW2_HAEPC</name>
<dbReference type="InterPro" id="IPR013088">
    <property type="entry name" value="Znf_NHR/GATA"/>
</dbReference>
<dbReference type="EMBL" id="UZAF01016123">
    <property type="protein sequence ID" value="VDO21026.1"/>
    <property type="molecule type" value="Genomic_DNA"/>
</dbReference>
<dbReference type="GO" id="GO:0008270">
    <property type="term" value="F:zinc ion binding"/>
    <property type="evidence" value="ECO:0007669"/>
    <property type="project" value="UniProtKB-KW"/>
</dbReference>
<organism evidence="15">
    <name type="scientific">Haemonchus placei</name>
    <name type="common">Barber's pole worm</name>
    <dbReference type="NCBI Taxonomy" id="6290"/>
    <lineage>
        <taxon>Eukaryota</taxon>
        <taxon>Metazoa</taxon>
        <taxon>Ecdysozoa</taxon>
        <taxon>Nematoda</taxon>
        <taxon>Chromadorea</taxon>
        <taxon>Rhabditida</taxon>
        <taxon>Rhabditina</taxon>
        <taxon>Rhabditomorpha</taxon>
        <taxon>Strongyloidea</taxon>
        <taxon>Trichostrongylidae</taxon>
        <taxon>Haemonchus</taxon>
    </lineage>
</organism>
<dbReference type="SUPFAM" id="SSF57716">
    <property type="entry name" value="Glucocorticoid receptor-like (DNA-binding domain)"/>
    <property type="match status" value="1"/>
</dbReference>
<keyword evidence="9" id="KW-0675">Receptor</keyword>
<reference evidence="13 14" key="2">
    <citation type="submission" date="2018-11" db="EMBL/GenBank/DDBJ databases">
        <authorList>
            <consortium name="Pathogen Informatics"/>
        </authorList>
    </citation>
    <scope>NUCLEOTIDE SEQUENCE [LARGE SCALE GENOMIC DNA]</scope>
    <source>
        <strain evidence="13 14">MHpl1</strain>
    </source>
</reference>
<sequence>RSSVHFGVISCAACSAFFRRTVSENRKYSCRRSSEGGFNCPIDQQHRCYCRSCRFQKCLLMGMNPESKFRDFSASSIKLQLSVGHSPGNTIVLMVRSYQQMLERRRLVYCPGSIRDILNGTKPVSTCSGDHHRTFSYVLMGFISMFRIQNLLVTSHQAALIKRFSVPFAILEKYYITMCAGGLQTNRLVRYDGTYSDLNDPDGSVDRDTLNKLFVQSLKDFLLELSAPMYYNKMSDVEFCALNAVLLFDQAAPGLSEKGCRIVREARKRVYNDWFELYRKTGVRDIGQKVGNTMLLLPAVQVVETTQENFRLIQIFDLFQYDKILDELMYLDD</sequence>
<dbReference type="InterPro" id="IPR049636">
    <property type="entry name" value="HNF4-like_DBD"/>
</dbReference>
<keyword evidence="7" id="KW-0238">DNA-binding</keyword>
<evidence type="ECO:0000256" key="5">
    <source>
        <dbReference type="ARBA" id="ARBA00022833"/>
    </source>
</evidence>
<evidence type="ECO:0000256" key="1">
    <source>
        <dbReference type="ARBA" id="ARBA00004123"/>
    </source>
</evidence>
<comment type="subcellular location">
    <subcellularLocation>
        <location evidence="1">Nucleus</location>
    </subcellularLocation>
</comment>
<dbReference type="PROSITE" id="PS51030">
    <property type="entry name" value="NUCLEAR_REC_DBD_2"/>
    <property type="match status" value="1"/>
</dbReference>
<dbReference type="InterPro" id="IPR035500">
    <property type="entry name" value="NHR-like_dom_sf"/>
</dbReference>
<dbReference type="GO" id="GO:0003700">
    <property type="term" value="F:DNA-binding transcription factor activity"/>
    <property type="evidence" value="ECO:0007669"/>
    <property type="project" value="InterPro"/>
</dbReference>
<dbReference type="AlphaFoldDB" id="A0A158QJW2"/>
<dbReference type="WBParaSite" id="HPLM_0000350401-mRNA-1">
    <property type="protein sequence ID" value="HPLM_0000350401-mRNA-1"/>
    <property type="gene ID" value="HPLM_0000350401"/>
</dbReference>
<keyword evidence="14" id="KW-1185">Reference proteome</keyword>
<dbReference type="CDD" id="cd06960">
    <property type="entry name" value="NR_DBD_HNF4A"/>
    <property type="match status" value="1"/>
</dbReference>
<evidence type="ECO:0000256" key="9">
    <source>
        <dbReference type="ARBA" id="ARBA00023170"/>
    </source>
</evidence>
<dbReference type="SMART" id="SM00430">
    <property type="entry name" value="HOLI"/>
    <property type="match status" value="1"/>
</dbReference>
<dbReference type="InterPro" id="IPR001628">
    <property type="entry name" value="Znf_hrmn_rcpt"/>
</dbReference>
<dbReference type="OrthoDB" id="5807088at2759"/>
<evidence type="ECO:0000256" key="2">
    <source>
        <dbReference type="ARBA" id="ARBA00005993"/>
    </source>
</evidence>
<dbReference type="STRING" id="6290.A0A158QJW2"/>
<dbReference type="PANTHER" id="PTHR46011:SF32">
    <property type="entry name" value="NUCLEAR HORMONE RECEPTOR FAMILY"/>
    <property type="match status" value="1"/>
</dbReference>
<evidence type="ECO:0000256" key="7">
    <source>
        <dbReference type="ARBA" id="ARBA00023125"/>
    </source>
</evidence>
<dbReference type="PROSITE" id="PS51843">
    <property type="entry name" value="NR_LBD"/>
    <property type="match status" value="1"/>
</dbReference>
<dbReference type="Proteomes" id="UP000268014">
    <property type="component" value="Unassembled WGS sequence"/>
</dbReference>
<gene>
    <name evidence="13" type="ORF">HPLM_LOCUS3496</name>
</gene>
<evidence type="ECO:0000313" key="13">
    <source>
        <dbReference type="EMBL" id="VDO21026.1"/>
    </source>
</evidence>
<evidence type="ECO:0000256" key="10">
    <source>
        <dbReference type="ARBA" id="ARBA00023242"/>
    </source>
</evidence>
<evidence type="ECO:0000313" key="15">
    <source>
        <dbReference type="WBParaSite" id="HPLM_0000350401-mRNA-1"/>
    </source>
</evidence>
<comment type="similarity">
    <text evidence="2">Belongs to the nuclear hormone receptor family.</text>
</comment>
<dbReference type="SUPFAM" id="SSF48508">
    <property type="entry name" value="Nuclear receptor ligand-binding domain"/>
    <property type="match status" value="1"/>
</dbReference>
<evidence type="ECO:0000256" key="4">
    <source>
        <dbReference type="ARBA" id="ARBA00022771"/>
    </source>
</evidence>
<keyword evidence="6" id="KW-0805">Transcription regulation</keyword>
<dbReference type="Pfam" id="PF00105">
    <property type="entry name" value="zf-C4"/>
    <property type="match status" value="1"/>
</dbReference>
<dbReference type="GO" id="GO:0005634">
    <property type="term" value="C:nucleus"/>
    <property type="evidence" value="ECO:0007669"/>
    <property type="project" value="UniProtKB-SubCell"/>
</dbReference>
<feature type="domain" description="NR LBD" evidence="12">
    <location>
        <begin position="93"/>
        <end position="333"/>
    </location>
</feature>
<dbReference type="Gene3D" id="3.30.50.10">
    <property type="entry name" value="Erythroid Transcription Factor GATA-1, subunit A"/>
    <property type="match status" value="1"/>
</dbReference>
<accession>A0A158QJW2</accession>
<dbReference type="PANTHER" id="PTHR46011">
    <property type="entry name" value="NUCLEAR HORMONE RECEPTOR FAMILY MEMBER NHR-86-RELATED"/>
    <property type="match status" value="1"/>
</dbReference>
<keyword evidence="4" id="KW-0863">Zinc-finger</keyword>
<dbReference type="OMA" id="EMGMNPS"/>
<dbReference type="SMART" id="SM00399">
    <property type="entry name" value="ZnF_C4"/>
    <property type="match status" value="1"/>
</dbReference>
<evidence type="ECO:0000256" key="3">
    <source>
        <dbReference type="ARBA" id="ARBA00022723"/>
    </source>
</evidence>
<protein>
    <submittedName>
        <fullName evidence="15">Nuclear receptor domain-containing protein</fullName>
    </submittedName>
</protein>
<evidence type="ECO:0000256" key="8">
    <source>
        <dbReference type="ARBA" id="ARBA00023163"/>
    </source>
</evidence>